<organism evidence="6 7">
    <name type="scientific">Rhodococcus pyridinivorans SB3094</name>
    <dbReference type="NCBI Taxonomy" id="1435356"/>
    <lineage>
        <taxon>Bacteria</taxon>
        <taxon>Bacillati</taxon>
        <taxon>Actinomycetota</taxon>
        <taxon>Actinomycetes</taxon>
        <taxon>Mycobacteriales</taxon>
        <taxon>Nocardiaceae</taxon>
        <taxon>Rhodococcus</taxon>
    </lineage>
</organism>
<proteinExistence type="inferred from homology"/>
<dbReference type="eggNOG" id="COG1020">
    <property type="taxonomic scope" value="Bacteria"/>
</dbReference>
<evidence type="ECO:0000256" key="3">
    <source>
        <dbReference type="ARBA" id="ARBA00022450"/>
    </source>
</evidence>
<dbReference type="SUPFAM" id="SSF47336">
    <property type="entry name" value="ACP-like"/>
    <property type="match status" value="2"/>
</dbReference>
<dbReference type="PATRIC" id="fig|1435356.3.peg.1738"/>
<evidence type="ECO:0000256" key="4">
    <source>
        <dbReference type="ARBA" id="ARBA00022553"/>
    </source>
</evidence>
<feature type="domain" description="Carrier" evidence="5">
    <location>
        <begin position="1583"/>
        <end position="1658"/>
    </location>
</feature>
<feature type="domain" description="Carrier" evidence="5">
    <location>
        <begin position="502"/>
        <end position="577"/>
    </location>
</feature>
<dbReference type="Gene3D" id="2.30.38.10">
    <property type="entry name" value="Luciferase, Domain 3"/>
    <property type="match status" value="2"/>
</dbReference>
<dbReference type="Gene3D" id="1.10.1200.10">
    <property type="entry name" value="ACP-like"/>
    <property type="match status" value="2"/>
</dbReference>
<accession>V9XEC7</accession>
<dbReference type="InterPro" id="IPR025110">
    <property type="entry name" value="AMP-bd_C"/>
</dbReference>
<evidence type="ECO:0000256" key="2">
    <source>
        <dbReference type="ARBA" id="ARBA00006432"/>
    </source>
</evidence>
<dbReference type="CDD" id="cd19540">
    <property type="entry name" value="LCL_NRPS-like"/>
    <property type="match status" value="2"/>
</dbReference>
<comment type="cofactor">
    <cofactor evidence="1">
        <name>pantetheine 4'-phosphate</name>
        <dbReference type="ChEBI" id="CHEBI:47942"/>
    </cofactor>
</comment>
<dbReference type="Pfam" id="PF13193">
    <property type="entry name" value="AMP-binding_C"/>
    <property type="match status" value="2"/>
</dbReference>
<keyword evidence="4" id="KW-0597">Phosphoprotein</keyword>
<dbReference type="GO" id="GO:0043041">
    <property type="term" value="P:amino acid activation for nonribosomal peptide biosynthetic process"/>
    <property type="evidence" value="ECO:0007669"/>
    <property type="project" value="TreeGrafter"/>
</dbReference>
<dbReference type="InterPro" id="IPR036736">
    <property type="entry name" value="ACP-like_sf"/>
</dbReference>
<name>V9XEC7_9NOCA</name>
<dbReference type="GO" id="GO:0044550">
    <property type="term" value="P:secondary metabolite biosynthetic process"/>
    <property type="evidence" value="ECO:0007669"/>
    <property type="project" value="UniProtKB-ARBA"/>
</dbReference>
<reference evidence="6 7" key="1">
    <citation type="journal article" date="2014" name="Genome Announc.">
        <title>Complete Genome of Rhodococcus pyridinivorans SB3094, a Methyl-Ethyl-Ketone-Degrading Bacterium Used for Bioaugmentation.</title>
        <authorList>
            <person name="Dueholm M.S."/>
            <person name="Albertsen M."/>
            <person name="D'Imperio S."/>
            <person name="Tale V.P."/>
            <person name="Lewis D."/>
            <person name="Nielsen P.H."/>
            <person name="Nielsen J.L."/>
        </authorList>
    </citation>
    <scope>NUCLEOTIDE SEQUENCE [LARGE SCALE GENOMIC DNA]</scope>
    <source>
        <strain evidence="6 7">SB3094</strain>
    </source>
</reference>
<dbReference type="InterPro" id="IPR020845">
    <property type="entry name" value="AMP-binding_CS"/>
</dbReference>
<dbReference type="GO" id="GO:0005829">
    <property type="term" value="C:cytosol"/>
    <property type="evidence" value="ECO:0007669"/>
    <property type="project" value="TreeGrafter"/>
</dbReference>
<gene>
    <name evidence="6" type="ORF">Y013_08675</name>
</gene>
<dbReference type="InterPro" id="IPR045851">
    <property type="entry name" value="AMP-bd_C_sf"/>
</dbReference>
<dbReference type="Gene3D" id="3.30.559.30">
    <property type="entry name" value="Nonribosomal peptide synthetase, condensation domain"/>
    <property type="match status" value="2"/>
</dbReference>
<dbReference type="FunFam" id="3.40.50.980:FF:000001">
    <property type="entry name" value="Non-ribosomal peptide synthetase"/>
    <property type="match status" value="1"/>
</dbReference>
<dbReference type="NCBIfam" id="TIGR01733">
    <property type="entry name" value="AA-adenyl-dom"/>
    <property type="match status" value="2"/>
</dbReference>
<dbReference type="FunFam" id="3.40.50.12780:FF:000012">
    <property type="entry name" value="Non-ribosomal peptide synthetase"/>
    <property type="match status" value="1"/>
</dbReference>
<dbReference type="InterPro" id="IPR010071">
    <property type="entry name" value="AA_adenyl_dom"/>
</dbReference>
<dbReference type="Gene3D" id="3.40.50.12780">
    <property type="entry name" value="N-terminal domain of ligase-like"/>
    <property type="match status" value="1"/>
</dbReference>
<dbReference type="CDD" id="cd05930">
    <property type="entry name" value="A_NRPS"/>
    <property type="match status" value="1"/>
</dbReference>
<evidence type="ECO:0000313" key="6">
    <source>
        <dbReference type="EMBL" id="AHD20733.1"/>
    </source>
</evidence>
<dbReference type="FunFam" id="1.10.1200.10:FF:000005">
    <property type="entry name" value="Nonribosomal peptide synthetase 1"/>
    <property type="match status" value="1"/>
</dbReference>
<dbReference type="FunFam" id="3.30.300.30:FF:000010">
    <property type="entry name" value="Enterobactin synthetase component F"/>
    <property type="match status" value="1"/>
</dbReference>
<dbReference type="Gene3D" id="3.30.300.30">
    <property type="match status" value="2"/>
</dbReference>
<dbReference type="Pfam" id="PF00550">
    <property type="entry name" value="PP-binding"/>
    <property type="match status" value="2"/>
</dbReference>
<dbReference type="CDD" id="cd17643">
    <property type="entry name" value="A_NRPS_Cytc1-like"/>
    <property type="match status" value="1"/>
</dbReference>
<dbReference type="GO" id="GO:0031177">
    <property type="term" value="F:phosphopantetheine binding"/>
    <property type="evidence" value="ECO:0007669"/>
    <property type="project" value="InterPro"/>
</dbReference>
<dbReference type="PANTHER" id="PTHR45527">
    <property type="entry name" value="NONRIBOSOMAL PEPTIDE SYNTHETASE"/>
    <property type="match status" value="1"/>
</dbReference>
<dbReference type="SUPFAM" id="SSF52777">
    <property type="entry name" value="CoA-dependent acyltransferases"/>
    <property type="match status" value="4"/>
</dbReference>
<dbReference type="GO" id="GO:0003824">
    <property type="term" value="F:catalytic activity"/>
    <property type="evidence" value="ECO:0007669"/>
    <property type="project" value="InterPro"/>
</dbReference>
<dbReference type="InterPro" id="IPR023213">
    <property type="entry name" value="CAT-like_dom_sf"/>
</dbReference>
<dbReference type="InterPro" id="IPR000873">
    <property type="entry name" value="AMP-dep_synth/lig_dom"/>
</dbReference>
<sequence>MLVSAVESAGDAVAVVEGSRSLSYRELDAVSSRWARWLIGRGVGPGDAVVVAVPRSLESVVVLWAVAKSGATFVPVDPGYPAERVQFMVADSGAVLALTVSSVAQVVAEAAGSVPVVAVDEVSVAARVGQLSSRPVSYADRVRSLELSDAAWMIYTSGSTGRPKGVVVSHAGIGGVMSAEREHFGVDGSSRVLHVCSPSFDVSLLELGVGFSAGATVVVAPAGVGGGPDLADVIASQSVSHVFMTPGALGSMDPAGLDDLRVVVVAGESFTPDLVRRWSVPGRRRFFNAYGPTETTILATSSAELVSDAPVVIGSAIAGVGAFVLDERLRPVPEGVVGELYVAGAQVARGYHGRFGLTAARFVADPFTPGGRMYRTGDLVRRGGDGVFEYVGRSDFQVKIRGFRIELGEIDAVLSSVPGVGFAVTVGAALASGESALVSYVVPEAGAVLDPAQVRASVGEVLPGYMVPSSVTVLDEVPLTPVGKVDRAALPAPVFEVAEYRAPRTPVEIAVAEEVAQVLGVERVGLDDSFVDLGGNSLAATRLVARLSARLGYRVAVPVVFEASSVQELAARLDTDTAGAGVGSVVLAARQRPERVPLSLAQQRMWFLNRLEPHSAVNNIPVAIRLSGRLDTNALQAAVSDVVERHESLRTVYPEIDGVGYQQVLPAADAVVEVRPETVDADEVPARVAEAVTTGFDVTQQVPIRVRLFSVAPDEHVLVVVVHHIFADGYSMGPLTRDVVTAYAARVAGEEPGWAPLEVQYADYTLWQREVLGDESDPESLMARETDFWTRTLADLPEEATLPSDRPRPAVASYRGASHRLTLDERVRAAIADLARRSGATEFMVVHAALVVLLARLGGNDDITIGTPVAGRGDAALDDLVGMFVNTLVLRTPVEPQASFGDFLDSVRTTDLEAFTHADVPFERLVEVLDPPRSQARHPLFQVMLTFQNMPVSQLELPELTVSGIDFDAQVAKFDLQVTVADVVDAAGDPSGLVVEFNYATELFDPQTVAAVAERFSRILEAVTTDPRIPVGDVPLVTDDELDRILTEWNTLGESVPVVEPATLSARFDAAVRTHTANAAVTHGETTLTYAELGARANRIARRLVGAGVGPGTLVAVALPRTENLVVALTAVVLSGGAYLPIDTAHPQDRVRYILDQARPRVILTSDALGDEPGAEALRGSGIEMLDVVAAQDDASVSADPLTDADRIASPQPDDLAYVIFTSGSTGRPKGVAVTHRNVLTLFANAEPRFGFGPDDVWTLFHSYAFDFSVWELWGPLLYGGRLVVVDYLTSRSPELFAQLVRREGVTVLNQTPSAFYQFDEADRTLAADTAPLALRYVVFGGEALDPARLAGWFDRHPAGPQLVNMYGITETTVHVSYQPIDRALAKAGAASAIGRSLPGLDAYVLDRRLHPVPAGVPGELYISGDQLSRGYLGRPDLTVARFVANPFGRGRLYRTGDIARWNGEGILEYAGRSDSQVQLRGFRIELGEIESQLLQAPGVAQAVAMVRDDGLGERLVGYVVARTGETVDPAAVRAHASEFLTGYMVPDVVTVLDELPLTVNGKLDRRALPVPRIDIDADRFREPATESERIVAQVWAEVLGIERVGADDSFFDLGGNSLVATRVVARINEATGASLAIRELFEDPTVAGLAARVDAGGSDRAVPELVARSRPDRIPLSLAQQRMWVLNQLDPGSATYNIPLAIRLRGALDIDALTAAVRDVVERHETLRTVYTQDEQGPFQKILDAESMPPLEVMRVASEQEAFEAVVEVAAQGFDVSSEPPVRGRLVSISAGGSAGPVVSDDHVLALVVHHISADGASLVPLARDLMEAYVARLSGSRPDRPPLEVQYADFAAWQQETFGDAENPDSPAGRQLAYWKQQLAGVPDLLDLPTDRPRPAVPSLRGATVFTEVDAPTRQRLEALATENRASLFMVVHAALAVLLARMSGSRDVVVGTAVAGRGSRVLDDIVGMFVNTLALRTDVDPGAHFADILGQARTADLEAFAHADIPFERIVDEVVATRSPARHPVFQTMLSFQNLEPARLELPELTVEALDSGVLAAKFDLQVTVEPLAGDDGMRIALTYAADLFDETTAQALAQRFVTVLDAVAADPGSVVGDIEVRTETEREAAITAVAAPVRETALETVDRTVVQELQIAVESDPEAPAVVVGDTEFGFVDVERRSSQWARYLISRGAGPGRTVAVDLPIGPELVVAVWAAVKTGAAVTVDPAVTADHVLTTLARSDDLPSSVAGTFVDDPETLALVAEQPTRSIAYTDRSGVLGPDDTAVRTSELDLTHGAVVAALRRGRKGLDLTYESRVLLAGSRLDQWTVFAVLAAAITGAVVVPAGPDHDPGILVDEEWVTHGFVPAEELAALPDTEDLVAVVVTDGSAHDGAELSAGLAGKLSDLRSPWVLQE</sequence>
<evidence type="ECO:0000256" key="1">
    <source>
        <dbReference type="ARBA" id="ARBA00001957"/>
    </source>
</evidence>
<dbReference type="GO" id="GO:0008610">
    <property type="term" value="P:lipid biosynthetic process"/>
    <property type="evidence" value="ECO:0007669"/>
    <property type="project" value="UniProtKB-ARBA"/>
</dbReference>
<dbReference type="Gene3D" id="3.40.50.980">
    <property type="match status" value="4"/>
</dbReference>
<dbReference type="PROSITE" id="PS50075">
    <property type="entry name" value="CARRIER"/>
    <property type="match status" value="2"/>
</dbReference>
<comment type="similarity">
    <text evidence="2">Belongs to the ATP-dependent AMP-binding enzyme family.</text>
</comment>
<dbReference type="SUPFAM" id="SSF56801">
    <property type="entry name" value="Acetyl-CoA synthetase-like"/>
    <property type="match status" value="3"/>
</dbReference>
<evidence type="ECO:0000259" key="5">
    <source>
        <dbReference type="PROSITE" id="PS50075"/>
    </source>
</evidence>
<dbReference type="Pfam" id="PF00501">
    <property type="entry name" value="AMP-binding"/>
    <property type="match status" value="3"/>
</dbReference>
<dbReference type="InterPro" id="IPR001242">
    <property type="entry name" value="Condensation_dom"/>
</dbReference>
<dbReference type="UniPathway" id="UPA00011"/>
<dbReference type="EMBL" id="CP006996">
    <property type="protein sequence ID" value="AHD20733.1"/>
    <property type="molecule type" value="Genomic_DNA"/>
</dbReference>
<dbReference type="PROSITE" id="PS00455">
    <property type="entry name" value="AMP_BINDING"/>
    <property type="match status" value="2"/>
</dbReference>
<dbReference type="FunFam" id="3.40.50.980:FF:000002">
    <property type="entry name" value="Enterobactin synthetase component F"/>
    <property type="match status" value="1"/>
</dbReference>
<protein>
    <submittedName>
        <fullName evidence="6">Peptide synthetase</fullName>
    </submittedName>
</protein>
<dbReference type="Gene3D" id="3.30.559.10">
    <property type="entry name" value="Chloramphenicol acetyltransferase-like domain"/>
    <property type="match status" value="2"/>
</dbReference>
<dbReference type="SMART" id="SM00823">
    <property type="entry name" value="PKS_PP"/>
    <property type="match status" value="2"/>
</dbReference>
<dbReference type="InterPro" id="IPR020806">
    <property type="entry name" value="PKS_PP-bd"/>
</dbReference>
<dbReference type="InterPro" id="IPR042099">
    <property type="entry name" value="ANL_N_sf"/>
</dbReference>
<dbReference type="Pfam" id="PF00668">
    <property type="entry name" value="Condensation"/>
    <property type="match status" value="2"/>
</dbReference>
<dbReference type="HOGENOM" id="CLU_000022_0_5_11"/>
<evidence type="ECO:0000313" key="7">
    <source>
        <dbReference type="Proteomes" id="UP000018781"/>
    </source>
</evidence>
<keyword evidence="3" id="KW-0596">Phosphopantetheine</keyword>
<dbReference type="InterPro" id="IPR006162">
    <property type="entry name" value="Ppantetheine_attach_site"/>
</dbReference>
<dbReference type="PROSITE" id="PS00012">
    <property type="entry name" value="PHOSPHOPANTETHEINE"/>
    <property type="match status" value="2"/>
</dbReference>
<dbReference type="KEGG" id="rpy:Y013_08675"/>
<dbReference type="PANTHER" id="PTHR45527:SF1">
    <property type="entry name" value="FATTY ACID SYNTHASE"/>
    <property type="match status" value="1"/>
</dbReference>
<dbReference type="Proteomes" id="UP000018781">
    <property type="component" value="Chromosome"/>
</dbReference>
<dbReference type="InterPro" id="IPR009081">
    <property type="entry name" value="PP-bd_ACP"/>
</dbReference>